<protein>
    <submittedName>
        <fullName evidence="8">Cytochrome c biogenesis protein ResB</fullName>
    </submittedName>
</protein>
<feature type="transmembrane region" description="Helical" evidence="6">
    <location>
        <begin position="359"/>
        <end position="381"/>
    </location>
</feature>
<evidence type="ECO:0000256" key="1">
    <source>
        <dbReference type="ARBA" id="ARBA00004141"/>
    </source>
</evidence>
<dbReference type="EMBL" id="VUMN01000021">
    <property type="protein sequence ID" value="MSS58999.1"/>
    <property type="molecule type" value="Genomic_DNA"/>
</dbReference>
<dbReference type="InterPro" id="IPR023494">
    <property type="entry name" value="Cyt_c_bgen_Ccs1/CcsB/ResB"/>
</dbReference>
<keyword evidence="9" id="KW-1185">Reference proteome</keyword>
<dbReference type="AlphaFoldDB" id="A0A7X2TFQ5"/>
<organism evidence="8 9">
    <name type="scientific">Stecheria intestinalis</name>
    <dbReference type="NCBI Taxonomy" id="2606630"/>
    <lineage>
        <taxon>Bacteria</taxon>
        <taxon>Bacillati</taxon>
        <taxon>Bacillota</taxon>
        <taxon>Erysipelotrichia</taxon>
        <taxon>Erysipelotrichales</taxon>
        <taxon>Erysipelotrichaceae</taxon>
        <taxon>Stecheria</taxon>
    </lineage>
</organism>
<dbReference type="GO" id="GO:0016020">
    <property type="term" value="C:membrane"/>
    <property type="evidence" value="ECO:0007669"/>
    <property type="project" value="UniProtKB-SubCell"/>
</dbReference>
<comment type="caution">
    <text evidence="8">The sequence shown here is derived from an EMBL/GenBank/DDBJ whole genome shotgun (WGS) entry which is preliminary data.</text>
</comment>
<dbReference type="Proteomes" id="UP000461880">
    <property type="component" value="Unassembled WGS sequence"/>
</dbReference>
<sequence>MKKVLSFFRSMKFGLILLGLIALISIAGSVIPQGEEAMYYVRNYSWYGILLKLQLNHVFTSWYFVVLVVLLCINLAMCSVLRWRRIDPEKEISAVSLGKADVTAPQEELALIEDTLEKHHCHKTEIAGVKVYEKNRIGRYGTFITHLGILLTVIFFAMAMYTPTVIDQTCMPKDSITMDDGTQIYVDSFHIEDQTGDLDYRSTIEVTLPDGTSSSLRETSVNHPVALGDYKVYQQTYGTIGSVTVTDDDGNEDHIYLEDNVFLSKDGHTGIYFNALYPDFEQDGDDFSLTTSVTGSYPNPVYTFNLVEYNDEESNENDDLKMTPMLAFPGDDIEAGGLHFHFEDPTEYPGLRIKKSSRIISLLLILSFLIMTIGFVLTFLFQPVLVGIYEDGYHIYGNKPEDVRMMIRMALKNRRK</sequence>
<keyword evidence="3" id="KW-0201">Cytochrome c-type biogenesis</keyword>
<evidence type="ECO:0000256" key="3">
    <source>
        <dbReference type="ARBA" id="ARBA00022748"/>
    </source>
</evidence>
<dbReference type="InterPro" id="IPR007816">
    <property type="entry name" value="ResB-like_domain"/>
</dbReference>
<dbReference type="GO" id="GO:0017004">
    <property type="term" value="P:cytochrome complex assembly"/>
    <property type="evidence" value="ECO:0007669"/>
    <property type="project" value="UniProtKB-KW"/>
</dbReference>
<dbReference type="PANTHER" id="PTHR31566:SF0">
    <property type="entry name" value="CYTOCHROME C BIOGENESIS PROTEIN CCS1, CHLOROPLASTIC"/>
    <property type="match status" value="1"/>
</dbReference>
<feature type="transmembrane region" description="Helical" evidence="6">
    <location>
        <begin position="61"/>
        <end position="81"/>
    </location>
</feature>
<dbReference type="Pfam" id="PF05140">
    <property type="entry name" value="ResB"/>
    <property type="match status" value="1"/>
</dbReference>
<gene>
    <name evidence="8" type="ORF">FYJ51_08785</name>
</gene>
<keyword evidence="4 6" id="KW-1133">Transmembrane helix</keyword>
<evidence type="ECO:0000259" key="7">
    <source>
        <dbReference type="Pfam" id="PF05140"/>
    </source>
</evidence>
<evidence type="ECO:0000256" key="5">
    <source>
        <dbReference type="ARBA" id="ARBA00023136"/>
    </source>
</evidence>
<keyword evidence="2 6" id="KW-0812">Transmembrane</keyword>
<proteinExistence type="predicted"/>
<dbReference type="RefSeq" id="WP_154505054.1">
    <property type="nucleotide sequence ID" value="NZ_VUMN01000021.1"/>
</dbReference>
<evidence type="ECO:0000313" key="9">
    <source>
        <dbReference type="Proteomes" id="UP000461880"/>
    </source>
</evidence>
<comment type="subcellular location">
    <subcellularLocation>
        <location evidence="1">Membrane</location>
        <topology evidence="1">Multi-pass membrane protein</topology>
    </subcellularLocation>
</comment>
<feature type="transmembrane region" description="Helical" evidence="6">
    <location>
        <begin position="140"/>
        <end position="161"/>
    </location>
</feature>
<dbReference type="PANTHER" id="PTHR31566">
    <property type="entry name" value="CYTOCHROME C BIOGENESIS PROTEIN CCS1, CHLOROPLASTIC"/>
    <property type="match status" value="1"/>
</dbReference>
<feature type="domain" description="ResB-like" evidence="7">
    <location>
        <begin position="11"/>
        <end position="263"/>
    </location>
</feature>
<evidence type="ECO:0000256" key="2">
    <source>
        <dbReference type="ARBA" id="ARBA00022692"/>
    </source>
</evidence>
<name>A0A7X2TFQ5_9FIRM</name>
<keyword evidence="5 6" id="KW-0472">Membrane</keyword>
<evidence type="ECO:0000256" key="4">
    <source>
        <dbReference type="ARBA" id="ARBA00022989"/>
    </source>
</evidence>
<evidence type="ECO:0000256" key="6">
    <source>
        <dbReference type="SAM" id="Phobius"/>
    </source>
</evidence>
<reference evidence="8 9" key="1">
    <citation type="submission" date="2019-08" db="EMBL/GenBank/DDBJ databases">
        <title>In-depth cultivation of the pig gut microbiome towards novel bacterial diversity and tailored functional studies.</title>
        <authorList>
            <person name="Wylensek D."/>
            <person name="Hitch T.C.A."/>
            <person name="Clavel T."/>
        </authorList>
    </citation>
    <scope>NUCLEOTIDE SEQUENCE [LARGE SCALE GENOMIC DNA]</scope>
    <source>
        <strain evidence="8 9">Oil+RF-744-GAM-WT-6</strain>
    </source>
</reference>
<accession>A0A7X2TFQ5</accession>
<evidence type="ECO:0000313" key="8">
    <source>
        <dbReference type="EMBL" id="MSS58999.1"/>
    </source>
</evidence>